<protein>
    <submittedName>
        <fullName evidence="2">Uncharacterized protein</fullName>
    </submittedName>
</protein>
<reference evidence="2 3" key="1">
    <citation type="journal article" date="2016" name="Nat. Commun.">
        <title>Thousands of microbial genomes shed light on interconnected biogeochemical processes in an aquifer system.</title>
        <authorList>
            <person name="Anantharaman K."/>
            <person name="Brown C.T."/>
            <person name="Hug L.A."/>
            <person name="Sharon I."/>
            <person name="Castelle C.J."/>
            <person name="Probst A.J."/>
            <person name="Thomas B.C."/>
            <person name="Singh A."/>
            <person name="Wilkins M.J."/>
            <person name="Karaoz U."/>
            <person name="Brodie E.L."/>
            <person name="Williams K.H."/>
            <person name="Hubbard S.S."/>
            <person name="Banfield J.F."/>
        </authorList>
    </citation>
    <scope>NUCLEOTIDE SEQUENCE [LARGE SCALE GENOMIC DNA]</scope>
</reference>
<organism evidence="2 3">
    <name type="scientific">Candidatus Wallbacteria bacterium GWC2_49_35</name>
    <dbReference type="NCBI Taxonomy" id="1817813"/>
    <lineage>
        <taxon>Bacteria</taxon>
        <taxon>Candidatus Walliibacteriota</taxon>
    </lineage>
</organism>
<feature type="chain" id="PRO_5009533675" evidence="1">
    <location>
        <begin position="25"/>
        <end position="468"/>
    </location>
</feature>
<gene>
    <name evidence="2" type="ORF">A2008_06700</name>
</gene>
<feature type="signal peptide" evidence="1">
    <location>
        <begin position="1"/>
        <end position="24"/>
    </location>
</feature>
<evidence type="ECO:0000313" key="2">
    <source>
        <dbReference type="EMBL" id="OGM07815.1"/>
    </source>
</evidence>
<evidence type="ECO:0000256" key="1">
    <source>
        <dbReference type="SAM" id="SignalP"/>
    </source>
</evidence>
<dbReference type="AlphaFoldDB" id="A0A1F7X0I4"/>
<dbReference type="Proteomes" id="UP000178735">
    <property type="component" value="Unassembled WGS sequence"/>
</dbReference>
<name>A0A1F7X0I4_9BACT</name>
<dbReference type="EMBL" id="MGFH01000036">
    <property type="protein sequence ID" value="OGM07815.1"/>
    <property type="molecule type" value="Genomic_DNA"/>
</dbReference>
<keyword evidence="1" id="KW-0732">Signal</keyword>
<comment type="caution">
    <text evidence="2">The sequence shown here is derived from an EMBL/GenBank/DDBJ whole genome shotgun (WGS) entry which is preliminary data.</text>
</comment>
<sequence length="468" mass="49611">MSRKILFFILLVFIFLSGVSSAHAQQSIALKIGFNFISFTVAPSETPLQLKTRVAEIEDIYLFSAAAGSFLSVNEGSLSSLGAGKGYIIKSTAAASITVAGTSVTAVSDISLKTGFNLIGISQSVLATTFSGLMKNFGIIKGLYKWSAAAGSFIQVVAGTDGTPQQLDGADPQFKTGESYFVNVYDNTTLSFTDGALNFTGGTVPVTAPTAGGYVMMGMKTDGDDGNLSTPEKKMFFVLANTDTKKIPSGNHTVTAPNGEVYNFSANSYNGCAVTNYSYGNPQVSVGSIIDPRTNPASAQHPYMTVASVAAGSETGIFKFNVNGTEVSVTNSFGYLPAMKLTSHTQNSNFSVSSPVTVTWDSLGEDYVYCFTASKIPADSDWSKVSIIWSSVDVRDSKFYDPVAMQKFYDGCQTTTTATIPAGIFSAGDNVDFWVQAFKKSAFAHSEAAAYGQMQMHTSSVGVQVYGR</sequence>
<proteinExistence type="predicted"/>
<accession>A0A1F7X0I4</accession>
<evidence type="ECO:0000313" key="3">
    <source>
        <dbReference type="Proteomes" id="UP000178735"/>
    </source>
</evidence>